<dbReference type="PANTHER" id="PTHR43566">
    <property type="entry name" value="CONSERVED PROTEIN"/>
    <property type="match status" value="1"/>
</dbReference>
<accession>A0A839VEG6</accession>
<name>A0A839VEG6_9GAMM</name>
<proteinExistence type="predicted"/>
<dbReference type="AlphaFoldDB" id="A0A839VEG6"/>
<organism evidence="2 3">
    <name type="scientific">Halomonas cerina</name>
    <dbReference type="NCBI Taxonomy" id="447424"/>
    <lineage>
        <taxon>Bacteria</taxon>
        <taxon>Pseudomonadati</taxon>
        <taxon>Pseudomonadota</taxon>
        <taxon>Gammaproteobacteria</taxon>
        <taxon>Oceanospirillales</taxon>
        <taxon>Halomonadaceae</taxon>
        <taxon>Halomonas</taxon>
    </lineage>
</organism>
<keyword evidence="3" id="KW-1185">Reference proteome</keyword>
<dbReference type="EMBL" id="JACHXP010000032">
    <property type="protein sequence ID" value="MBB3192518.1"/>
    <property type="molecule type" value="Genomic_DNA"/>
</dbReference>
<dbReference type="RefSeq" id="WP_183328227.1">
    <property type="nucleotide sequence ID" value="NZ_JACHXP010000032.1"/>
</dbReference>
<evidence type="ECO:0000313" key="3">
    <source>
        <dbReference type="Proteomes" id="UP000547614"/>
    </source>
</evidence>
<dbReference type="PANTHER" id="PTHR43566:SF2">
    <property type="entry name" value="DUF4143 DOMAIN-CONTAINING PROTEIN"/>
    <property type="match status" value="1"/>
</dbReference>
<feature type="domain" description="DUF4143" evidence="1">
    <location>
        <begin position="3"/>
        <end position="31"/>
    </location>
</feature>
<protein>
    <submittedName>
        <fullName evidence="2">Putative AAA+ superfamily ATPase</fullName>
    </submittedName>
</protein>
<evidence type="ECO:0000313" key="2">
    <source>
        <dbReference type="EMBL" id="MBB3192518.1"/>
    </source>
</evidence>
<comment type="caution">
    <text evidence="2">The sequence shown here is derived from an EMBL/GenBank/DDBJ whole genome shotgun (WGS) entry which is preliminary data.</text>
</comment>
<dbReference type="InterPro" id="IPR025420">
    <property type="entry name" value="DUF4143"/>
</dbReference>
<reference evidence="2 3" key="1">
    <citation type="submission" date="2020-08" db="EMBL/GenBank/DDBJ databases">
        <title>Genomic Encyclopedia of Type Strains, Phase III (KMG-III): the genomes of soil and plant-associated and newly described type strains.</title>
        <authorList>
            <person name="Whitman W."/>
        </authorList>
    </citation>
    <scope>NUCLEOTIDE SEQUENCE [LARGE SCALE GENOMIC DNA]</scope>
    <source>
        <strain evidence="2 3">CECT 7282</strain>
    </source>
</reference>
<dbReference type="Pfam" id="PF13635">
    <property type="entry name" value="DUF4143"/>
    <property type="match status" value="1"/>
</dbReference>
<sequence length="105" mass="11591">MRFSHYRDKDQAEVDLVIERGQELWGVEVKRAASVQAKDAAGLARLADQAGKHFQGGMLIYTGRHCLKLKVPGCYAVPIGMLWGEEPGVFMSSETARQALTGQEQ</sequence>
<dbReference type="Proteomes" id="UP000547614">
    <property type="component" value="Unassembled WGS sequence"/>
</dbReference>
<gene>
    <name evidence="2" type="ORF">FHR94_003814</name>
</gene>
<evidence type="ECO:0000259" key="1">
    <source>
        <dbReference type="Pfam" id="PF13635"/>
    </source>
</evidence>